<dbReference type="EC" id="3.4.11.-" evidence="10"/>
<dbReference type="RefSeq" id="WP_145074989.1">
    <property type="nucleotide sequence ID" value="NZ_CP036425.1"/>
</dbReference>
<dbReference type="PANTHER" id="PTHR34448">
    <property type="entry name" value="AMINOPEPTIDASE"/>
    <property type="match status" value="1"/>
</dbReference>
<name>A0A517YRH3_9BACT</name>
<gene>
    <name evidence="10" type="ORF">KS4_08580</name>
</gene>
<dbReference type="InterPro" id="IPR035097">
    <property type="entry name" value="M29_N-terminal"/>
</dbReference>
<keyword evidence="8 10" id="KW-0378">Hydrolase</keyword>
<sequence length="401" mass="44591">MRDDRLDKLADVIVRYSVGVKQGDLVRLSGDPVGLPLLEAVYEKVIEAGAHAFWRSSPEAFEAIMYEKANDEQLQYVSELSLQEIKTIDCSIGLWADVNTKSLSRVDPAKQGLAGAARKEIGEIFMKRAAAGELRWCGTQYPTNGSAQDAEMSLREYEDFVFKAGHLDKVDPVAVWQEIEKRQQLVADYLNGKKEVRFQSANGTDVVVNVSGMKWINCCGHENFPDGEVFTGPNLKAEDGGINGYVKYSFPAVHLGREVDGVELWFEKGKVVKAKAEKNEEFLLKMLDMDEGARAVGEVAIGTNYQIQEYTKNTLFDEKIGGTFHIAVGAGYPETRNENVSGLHWDMVCDLREGGTITVDGEVISKDGRFINSTWPSPSPPVRQSDCFNPALERTREVHLK</sequence>
<keyword evidence="5 10" id="KW-0031">Aminopeptidase</keyword>
<dbReference type="GO" id="GO:0006508">
    <property type="term" value="P:proteolysis"/>
    <property type="evidence" value="ECO:0007669"/>
    <property type="project" value="UniProtKB-KW"/>
</dbReference>
<keyword evidence="7" id="KW-0479">Metal-binding</keyword>
<comment type="cofactor">
    <cofactor evidence="3">
        <name>Zn(2+)</name>
        <dbReference type="ChEBI" id="CHEBI:29105"/>
    </cofactor>
</comment>
<evidence type="ECO:0000256" key="7">
    <source>
        <dbReference type="ARBA" id="ARBA00022723"/>
    </source>
</evidence>
<organism evidence="10 11">
    <name type="scientific">Poriferisphaera corsica</name>
    <dbReference type="NCBI Taxonomy" id="2528020"/>
    <lineage>
        <taxon>Bacteria</taxon>
        <taxon>Pseudomonadati</taxon>
        <taxon>Planctomycetota</taxon>
        <taxon>Phycisphaerae</taxon>
        <taxon>Phycisphaerales</taxon>
        <taxon>Phycisphaeraceae</taxon>
        <taxon>Poriferisphaera</taxon>
    </lineage>
</organism>
<dbReference type="Proteomes" id="UP000317369">
    <property type="component" value="Chromosome"/>
</dbReference>
<evidence type="ECO:0000256" key="9">
    <source>
        <dbReference type="ARBA" id="ARBA00023049"/>
    </source>
</evidence>
<dbReference type="InterPro" id="IPR052170">
    <property type="entry name" value="M29_Exopeptidase"/>
</dbReference>
<evidence type="ECO:0000256" key="8">
    <source>
        <dbReference type="ARBA" id="ARBA00022801"/>
    </source>
</evidence>
<dbReference type="GO" id="GO:0008237">
    <property type="term" value="F:metallopeptidase activity"/>
    <property type="evidence" value="ECO:0007669"/>
    <property type="project" value="UniProtKB-KW"/>
</dbReference>
<evidence type="ECO:0000256" key="4">
    <source>
        <dbReference type="ARBA" id="ARBA00008236"/>
    </source>
</evidence>
<accession>A0A517YRH3</accession>
<comment type="cofactor">
    <cofactor evidence="2">
        <name>Mg(2+)</name>
        <dbReference type="ChEBI" id="CHEBI:18420"/>
    </cofactor>
</comment>
<evidence type="ECO:0000313" key="10">
    <source>
        <dbReference type="EMBL" id="QDU32822.1"/>
    </source>
</evidence>
<dbReference type="GO" id="GO:0004177">
    <property type="term" value="F:aminopeptidase activity"/>
    <property type="evidence" value="ECO:0007669"/>
    <property type="project" value="UniProtKB-KW"/>
</dbReference>
<dbReference type="KEGG" id="pcor:KS4_08580"/>
<dbReference type="InterPro" id="IPR000787">
    <property type="entry name" value="Peptidase_M29"/>
</dbReference>
<evidence type="ECO:0000256" key="5">
    <source>
        <dbReference type="ARBA" id="ARBA00022438"/>
    </source>
</evidence>
<dbReference type="GO" id="GO:0046872">
    <property type="term" value="F:metal ion binding"/>
    <property type="evidence" value="ECO:0007669"/>
    <property type="project" value="UniProtKB-KW"/>
</dbReference>
<evidence type="ECO:0000256" key="6">
    <source>
        <dbReference type="ARBA" id="ARBA00022670"/>
    </source>
</evidence>
<dbReference type="AlphaFoldDB" id="A0A517YRH3"/>
<protein>
    <submittedName>
        <fullName evidence="10">Aminopeptidase 2</fullName>
        <ecNumber evidence="10">3.4.11.-</ecNumber>
    </submittedName>
</protein>
<proteinExistence type="inferred from homology"/>
<dbReference type="OrthoDB" id="9803993at2"/>
<comment type="similarity">
    <text evidence="4">Belongs to the peptidase M29 family.</text>
</comment>
<dbReference type="EMBL" id="CP036425">
    <property type="protein sequence ID" value="QDU32822.1"/>
    <property type="molecule type" value="Genomic_DNA"/>
</dbReference>
<keyword evidence="9" id="KW-0482">Metalloprotease</keyword>
<keyword evidence="11" id="KW-1185">Reference proteome</keyword>
<evidence type="ECO:0000313" key="11">
    <source>
        <dbReference type="Proteomes" id="UP000317369"/>
    </source>
</evidence>
<evidence type="ECO:0000256" key="3">
    <source>
        <dbReference type="ARBA" id="ARBA00001947"/>
    </source>
</evidence>
<dbReference type="SUPFAM" id="SSF144052">
    <property type="entry name" value="Thermophilic metalloprotease-like"/>
    <property type="match status" value="1"/>
</dbReference>
<dbReference type="PANTHER" id="PTHR34448:SF1">
    <property type="entry name" value="BLL6088 PROTEIN"/>
    <property type="match status" value="1"/>
</dbReference>
<comment type="cofactor">
    <cofactor evidence="1">
        <name>Co(2+)</name>
        <dbReference type="ChEBI" id="CHEBI:48828"/>
    </cofactor>
</comment>
<evidence type="ECO:0000256" key="2">
    <source>
        <dbReference type="ARBA" id="ARBA00001946"/>
    </source>
</evidence>
<dbReference type="Pfam" id="PF02073">
    <property type="entry name" value="Peptidase_M29"/>
    <property type="match status" value="1"/>
</dbReference>
<evidence type="ECO:0000256" key="1">
    <source>
        <dbReference type="ARBA" id="ARBA00001941"/>
    </source>
</evidence>
<keyword evidence="6" id="KW-0645">Protease</keyword>
<reference evidence="10 11" key="1">
    <citation type="submission" date="2019-02" db="EMBL/GenBank/DDBJ databases">
        <title>Deep-cultivation of Planctomycetes and their phenomic and genomic characterization uncovers novel biology.</title>
        <authorList>
            <person name="Wiegand S."/>
            <person name="Jogler M."/>
            <person name="Boedeker C."/>
            <person name="Pinto D."/>
            <person name="Vollmers J."/>
            <person name="Rivas-Marin E."/>
            <person name="Kohn T."/>
            <person name="Peeters S.H."/>
            <person name="Heuer A."/>
            <person name="Rast P."/>
            <person name="Oberbeckmann S."/>
            <person name="Bunk B."/>
            <person name="Jeske O."/>
            <person name="Meyerdierks A."/>
            <person name="Storesund J.E."/>
            <person name="Kallscheuer N."/>
            <person name="Luecker S."/>
            <person name="Lage O.M."/>
            <person name="Pohl T."/>
            <person name="Merkel B.J."/>
            <person name="Hornburger P."/>
            <person name="Mueller R.-W."/>
            <person name="Bruemmer F."/>
            <person name="Labrenz M."/>
            <person name="Spormann A.M."/>
            <person name="Op den Camp H."/>
            <person name="Overmann J."/>
            <person name="Amann R."/>
            <person name="Jetten M.S.M."/>
            <person name="Mascher T."/>
            <person name="Medema M.H."/>
            <person name="Devos D.P."/>
            <person name="Kaster A.-K."/>
            <person name="Ovreas L."/>
            <person name="Rohde M."/>
            <person name="Galperin M.Y."/>
            <person name="Jogler C."/>
        </authorList>
    </citation>
    <scope>NUCLEOTIDE SEQUENCE [LARGE SCALE GENOMIC DNA]</scope>
    <source>
        <strain evidence="10 11">KS4</strain>
    </source>
</reference>
<dbReference type="Gene3D" id="3.40.1830.10">
    <property type="entry name" value="Thermophilic metalloprotease (M29)"/>
    <property type="match status" value="1"/>
</dbReference>